<name>A0A101MJX2_PENFR</name>
<dbReference type="Proteomes" id="UP000055045">
    <property type="component" value="Unassembled WGS sequence"/>
</dbReference>
<feature type="compositionally biased region" description="Low complexity" evidence="1">
    <location>
        <begin position="1"/>
        <end position="25"/>
    </location>
</feature>
<comment type="caution">
    <text evidence="2">The sequence shown here is derived from an EMBL/GenBank/DDBJ whole genome shotgun (WGS) entry which is preliminary data.</text>
</comment>
<evidence type="ECO:0000313" key="3">
    <source>
        <dbReference type="Proteomes" id="UP000055045"/>
    </source>
</evidence>
<evidence type="ECO:0000313" key="2">
    <source>
        <dbReference type="EMBL" id="KUM61931.1"/>
    </source>
</evidence>
<evidence type="ECO:0000256" key="1">
    <source>
        <dbReference type="SAM" id="MobiDB-lite"/>
    </source>
</evidence>
<feature type="compositionally biased region" description="Polar residues" evidence="1">
    <location>
        <begin position="26"/>
        <end position="37"/>
    </location>
</feature>
<keyword evidence="3" id="KW-1185">Reference proteome</keyword>
<accession>A0A101MJX2</accession>
<dbReference type="STRING" id="48697.A0A101MJX2"/>
<organism evidence="2 3">
    <name type="scientific">Penicillium freii</name>
    <dbReference type="NCBI Taxonomy" id="48697"/>
    <lineage>
        <taxon>Eukaryota</taxon>
        <taxon>Fungi</taxon>
        <taxon>Dikarya</taxon>
        <taxon>Ascomycota</taxon>
        <taxon>Pezizomycotina</taxon>
        <taxon>Eurotiomycetes</taxon>
        <taxon>Eurotiomycetidae</taxon>
        <taxon>Eurotiales</taxon>
        <taxon>Aspergillaceae</taxon>
        <taxon>Penicillium</taxon>
    </lineage>
</organism>
<protein>
    <submittedName>
        <fullName evidence="2">Uncharacterized protein</fullName>
    </submittedName>
</protein>
<feature type="region of interest" description="Disordered" evidence="1">
    <location>
        <begin position="1"/>
        <end position="50"/>
    </location>
</feature>
<sequence length="90" mass="9371">MASALNSVPANNASGNASAGAPNPGRSTLRSSNSTKGSDNRRQSGSPVDGGQRYVQLFLLDNIFLCISIFSGLEKLAFVLIVPFPCLIGD</sequence>
<gene>
    <name evidence="2" type="ORF">ACN42_g5181</name>
</gene>
<dbReference type="EMBL" id="LLXE01000116">
    <property type="protein sequence ID" value="KUM61931.1"/>
    <property type="molecule type" value="Genomic_DNA"/>
</dbReference>
<dbReference type="AlphaFoldDB" id="A0A101MJX2"/>
<proteinExistence type="predicted"/>
<reference evidence="2 3" key="1">
    <citation type="submission" date="2015-10" db="EMBL/GenBank/DDBJ databases">
        <title>Genome sequencing of Penicillium freii.</title>
        <authorList>
            <person name="Nguyen H.D."/>
            <person name="Visagie C.M."/>
            <person name="Seifert K.A."/>
        </authorList>
    </citation>
    <scope>NUCLEOTIDE SEQUENCE [LARGE SCALE GENOMIC DNA]</scope>
    <source>
        <strain evidence="2 3">DAOM 242723</strain>
    </source>
</reference>